<reference evidence="3 4" key="1">
    <citation type="submission" date="2024-09" db="EMBL/GenBank/DDBJ databases">
        <authorList>
            <person name="Sun Q."/>
            <person name="Mori K."/>
        </authorList>
    </citation>
    <scope>NUCLEOTIDE SEQUENCE [LARGE SCALE GENOMIC DNA]</scope>
    <source>
        <strain evidence="3 4">TISTR 1856</strain>
    </source>
</reference>
<sequence length="176" mass="18694">MSIDSQTDVLLGDEDLAQIVAATWESYLDHVDGLLPAFDPHPTTGPESFVELHASVVIDGPTPSLVSVLVGDAVSGLLAAAMLHEEGELPDEDVADALGEIANVIGGNVKAILPEVSALGLPQVLRGKIRFDSSDCLARHDAFWLGHPVTFVVTGGPRRVDEDSVTDTDNDDFWKV</sequence>
<keyword evidence="1" id="KW-0145">Chemotaxis</keyword>
<dbReference type="SUPFAM" id="SSF103039">
    <property type="entry name" value="CheC-like"/>
    <property type="match status" value="1"/>
</dbReference>
<dbReference type="RefSeq" id="WP_380135426.1">
    <property type="nucleotide sequence ID" value="NZ_JBHLUI010000003.1"/>
</dbReference>
<gene>
    <name evidence="3" type="ORF">ACFFVI_08270</name>
</gene>
<evidence type="ECO:0000259" key="2">
    <source>
        <dbReference type="Pfam" id="PF13690"/>
    </source>
</evidence>
<comment type="caution">
    <text evidence="3">The sequence shown here is derived from an EMBL/GenBank/DDBJ whole genome shotgun (WGS) entry which is preliminary data.</text>
</comment>
<dbReference type="EMBL" id="JBHMDM010000004">
    <property type="protein sequence ID" value="MFB9376962.1"/>
    <property type="molecule type" value="Genomic_DNA"/>
</dbReference>
<evidence type="ECO:0000313" key="4">
    <source>
        <dbReference type="Proteomes" id="UP001589748"/>
    </source>
</evidence>
<feature type="domain" description="Chemotaxis phosphatase CheX-like" evidence="2">
    <location>
        <begin position="65"/>
        <end position="128"/>
    </location>
</feature>
<dbReference type="InterPro" id="IPR028051">
    <property type="entry name" value="CheX-like_dom"/>
</dbReference>
<dbReference type="Gene3D" id="3.40.1550.10">
    <property type="entry name" value="CheC-like"/>
    <property type="match status" value="1"/>
</dbReference>
<organism evidence="3 4">
    <name type="scientific">Kineococcus gynurae</name>
    <dbReference type="NCBI Taxonomy" id="452979"/>
    <lineage>
        <taxon>Bacteria</taxon>
        <taxon>Bacillati</taxon>
        <taxon>Actinomycetota</taxon>
        <taxon>Actinomycetes</taxon>
        <taxon>Kineosporiales</taxon>
        <taxon>Kineosporiaceae</taxon>
        <taxon>Kineococcus</taxon>
    </lineage>
</organism>
<dbReference type="InterPro" id="IPR028976">
    <property type="entry name" value="CheC-like_sf"/>
</dbReference>
<name>A0ABV5LSC2_9ACTN</name>
<protein>
    <submittedName>
        <fullName evidence="3">Chemotaxis protein CheX</fullName>
    </submittedName>
</protein>
<evidence type="ECO:0000313" key="3">
    <source>
        <dbReference type="EMBL" id="MFB9376962.1"/>
    </source>
</evidence>
<evidence type="ECO:0000256" key="1">
    <source>
        <dbReference type="ARBA" id="ARBA00022500"/>
    </source>
</evidence>
<dbReference type="Proteomes" id="UP001589748">
    <property type="component" value="Unassembled WGS sequence"/>
</dbReference>
<dbReference type="Pfam" id="PF13690">
    <property type="entry name" value="CheX"/>
    <property type="match status" value="1"/>
</dbReference>
<accession>A0ABV5LSC2</accession>
<proteinExistence type="predicted"/>
<keyword evidence="4" id="KW-1185">Reference proteome</keyword>